<keyword evidence="3" id="KW-1185">Reference proteome</keyword>
<sequence length="57" mass="6635">MGKFSEILEILRDSMGFYGILWDSTGFCEILKILRDSEDSMRFCGFWRDSSQGVRGF</sequence>
<name>E9HEP1_DAPPU</name>
<evidence type="ECO:0000313" key="3">
    <source>
        <dbReference type="Proteomes" id="UP000000305"/>
    </source>
</evidence>
<accession>E9HEP1</accession>
<organism evidence="2 3">
    <name type="scientific">Daphnia pulex</name>
    <name type="common">Water flea</name>
    <dbReference type="NCBI Taxonomy" id="6669"/>
    <lineage>
        <taxon>Eukaryota</taxon>
        <taxon>Metazoa</taxon>
        <taxon>Ecdysozoa</taxon>
        <taxon>Arthropoda</taxon>
        <taxon>Crustacea</taxon>
        <taxon>Branchiopoda</taxon>
        <taxon>Diplostraca</taxon>
        <taxon>Cladocera</taxon>
        <taxon>Anomopoda</taxon>
        <taxon>Daphniidae</taxon>
        <taxon>Daphnia</taxon>
    </lineage>
</organism>
<proteinExistence type="predicted"/>
<reference evidence="2 3" key="1">
    <citation type="journal article" date="2011" name="Science">
        <title>The ecoresponsive genome of Daphnia pulex.</title>
        <authorList>
            <person name="Colbourne J.K."/>
            <person name="Pfrender M.E."/>
            <person name="Gilbert D."/>
            <person name="Thomas W.K."/>
            <person name="Tucker A."/>
            <person name="Oakley T.H."/>
            <person name="Tokishita S."/>
            <person name="Aerts A."/>
            <person name="Arnold G.J."/>
            <person name="Basu M.K."/>
            <person name="Bauer D.J."/>
            <person name="Caceres C.E."/>
            <person name="Carmel L."/>
            <person name="Casola C."/>
            <person name="Choi J.H."/>
            <person name="Detter J.C."/>
            <person name="Dong Q."/>
            <person name="Dusheyko S."/>
            <person name="Eads B.D."/>
            <person name="Frohlich T."/>
            <person name="Geiler-Samerotte K.A."/>
            <person name="Gerlach D."/>
            <person name="Hatcher P."/>
            <person name="Jogdeo S."/>
            <person name="Krijgsveld J."/>
            <person name="Kriventseva E.V."/>
            <person name="Kultz D."/>
            <person name="Laforsch C."/>
            <person name="Lindquist E."/>
            <person name="Lopez J."/>
            <person name="Manak J.R."/>
            <person name="Muller J."/>
            <person name="Pangilinan J."/>
            <person name="Patwardhan R.P."/>
            <person name="Pitluck S."/>
            <person name="Pritham E.J."/>
            <person name="Rechtsteiner A."/>
            <person name="Rho M."/>
            <person name="Rogozin I.B."/>
            <person name="Sakarya O."/>
            <person name="Salamov A."/>
            <person name="Schaack S."/>
            <person name="Shapiro H."/>
            <person name="Shiga Y."/>
            <person name="Skalitzky C."/>
            <person name="Smith Z."/>
            <person name="Souvorov A."/>
            <person name="Sung W."/>
            <person name="Tang Z."/>
            <person name="Tsuchiya D."/>
            <person name="Tu H."/>
            <person name="Vos H."/>
            <person name="Wang M."/>
            <person name="Wolf Y.I."/>
            <person name="Yamagata H."/>
            <person name="Yamada T."/>
            <person name="Ye Y."/>
            <person name="Shaw J.R."/>
            <person name="Andrews J."/>
            <person name="Crease T.J."/>
            <person name="Tang H."/>
            <person name="Lucas S.M."/>
            <person name="Robertson H.M."/>
            <person name="Bork P."/>
            <person name="Koonin E.V."/>
            <person name="Zdobnov E.M."/>
            <person name="Grigoriev I.V."/>
            <person name="Lynch M."/>
            <person name="Boore J.L."/>
        </authorList>
    </citation>
    <scope>NUCLEOTIDE SEQUENCE [LARGE SCALE GENOMIC DNA]</scope>
</reference>
<evidence type="ECO:0000313" key="2">
    <source>
        <dbReference type="EMBL" id="EFX69790.1"/>
    </source>
</evidence>
<dbReference type="HOGENOM" id="CLU_2998511_0_0_1"/>
<dbReference type="AlphaFoldDB" id="E9HEP1"/>
<dbReference type="EMBL" id="GL732630">
    <property type="protein sequence ID" value="EFX69790.1"/>
    <property type="molecule type" value="Genomic_DNA"/>
</dbReference>
<evidence type="ECO:0000313" key="1">
    <source>
        <dbReference type="EMBL" id="EFX63237.1"/>
    </source>
</evidence>
<dbReference type="Proteomes" id="UP000000305">
    <property type="component" value="Unassembled WGS sequence"/>
</dbReference>
<protein>
    <submittedName>
        <fullName evidence="2">Uncharacterized protein</fullName>
    </submittedName>
</protein>
<dbReference type="KEGG" id="dpx:DAPPUDRAFT_328753"/>
<gene>
    <name evidence="2" type="ORF">DAPPUDRAFT_328753</name>
    <name evidence="1" type="ORF">DAPPUDRAFT_335744</name>
</gene>
<dbReference type="EMBL" id="GL733143">
    <property type="protein sequence ID" value="EFX63237.1"/>
    <property type="molecule type" value="Genomic_DNA"/>
</dbReference>
<dbReference type="KEGG" id="dpx:DAPPUDRAFT_335744"/>